<proteinExistence type="predicted"/>
<dbReference type="EnsemblPlants" id="LPERR07G13030.1">
    <property type="protein sequence ID" value="LPERR07G13030.1"/>
    <property type="gene ID" value="LPERR07G13030"/>
</dbReference>
<keyword evidence="3" id="KW-1185">Reference proteome</keyword>
<reference evidence="2" key="3">
    <citation type="submission" date="2015-04" db="UniProtKB">
        <authorList>
            <consortium name="EnsemblPlants"/>
        </authorList>
    </citation>
    <scope>IDENTIFICATION</scope>
</reference>
<organism evidence="2 3">
    <name type="scientific">Leersia perrieri</name>
    <dbReference type="NCBI Taxonomy" id="77586"/>
    <lineage>
        <taxon>Eukaryota</taxon>
        <taxon>Viridiplantae</taxon>
        <taxon>Streptophyta</taxon>
        <taxon>Embryophyta</taxon>
        <taxon>Tracheophyta</taxon>
        <taxon>Spermatophyta</taxon>
        <taxon>Magnoliopsida</taxon>
        <taxon>Liliopsida</taxon>
        <taxon>Poales</taxon>
        <taxon>Poaceae</taxon>
        <taxon>BOP clade</taxon>
        <taxon>Oryzoideae</taxon>
        <taxon>Oryzeae</taxon>
        <taxon>Oryzinae</taxon>
        <taxon>Leersia</taxon>
    </lineage>
</organism>
<evidence type="ECO:0000256" key="1">
    <source>
        <dbReference type="SAM" id="MobiDB-lite"/>
    </source>
</evidence>
<feature type="compositionally biased region" description="Basic residues" evidence="1">
    <location>
        <begin position="81"/>
        <end position="94"/>
    </location>
</feature>
<dbReference type="HOGENOM" id="CLU_904189_0_0_1"/>
<accession>A0A0D9WZ76</accession>
<sequence length="308" mass="32892">MATVKQPHVQCWPLNNRRHPHSPVPRSTPVGGRRAPAGGRLRGRAPGRQGGGHAAAQIRDGATAELPGGAAAQIRDDKAVGSRRRSSRTTRRRSRDGGGAAPISGRVTKRTEDPPSSTAFLHAAFTSAAFSLAFLPSSDSPPINDLTARSSSAASTKLFLFLSTSIATATPRAATIMNAFSGHGTIGTPNHRLSSVEFHPPCFGFFLSITGNGSDDGGTGGNPGMSTSPFWKKLELIEAPPKRPFVRLLLNHENVVVYENPPSRPPGMAEETWTLILQLDGATLEHESVQREMDKVIQDLTCYIHVVD</sequence>
<name>A0A0D9WZ76_9ORYZ</name>
<dbReference type="Proteomes" id="UP000032180">
    <property type="component" value="Chromosome 7"/>
</dbReference>
<dbReference type="AlphaFoldDB" id="A0A0D9WZ76"/>
<reference evidence="2 3" key="1">
    <citation type="submission" date="2012-08" db="EMBL/GenBank/DDBJ databases">
        <title>Oryza genome evolution.</title>
        <authorList>
            <person name="Wing R.A."/>
        </authorList>
    </citation>
    <scope>NUCLEOTIDE SEQUENCE</scope>
</reference>
<evidence type="ECO:0000313" key="2">
    <source>
        <dbReference type="EnsemblPlants" id="LPERR07G13030.1"/>
    </source>
</evidence>
<reference evidence="3" key="2">
    <citation type="submission" date="2013-12" db="EMBL/GenBank/DDBJ databases">
        <authorList>
            <person name="Yu Y."/>
            <person name="Lee S."/>
            <person name="de Baynast K."/>
            <person name="Wissotski M."/>
            <person name="Liu L."/>
            <person name="Talag J."/>
            <person name="Goicoechea J."/>
            <person name="Angelova A."/>
            <person name="Jetty R."/>
            <person name="Kudrna D."/>
            <person name="Golser W."/>
            <person name="Rivera L."/>
            <person name="Zhang J."/>
            <person name="Wing R."/>
        </authorList>
    </citation>
    <scope>NUCLEOTIDE SEQUENCE</scope>
</reference>
<protein>
    <submittedName>
        <fullName evidence="2">Uncharacterized protein</fullName>
    </submittedName>
</protein>
<feature type="compositionally biased region" description="Low complexity" evidence="1">
    <location>
        <begin position="31"/>
        <end position="47"/>
    </location>
</feature>
<evidence type="ECO:0000313" key="3">
    <source>
        <dbReference type="Proteomes" id="UP000032180"/>
    </source>
</evidence>
<feature type="region of interest" description="Disordered" evidence="1">
    <location>
        <begin position="1"/>
        <end position="115"/>
    </location>
</feature>
<dbReference type="Gramene" id="LPERR07G13030.1">
    <property type="protein sequence ID" value="LPERR07G13030.1"/>
    <property type="gene ID" value="LPERR07G13030"/>
</dbReference>